<dbReference type="EMBL" id="ML121529">
    <property type="protein sequence ID" value="RPB28705.1"/>
    <property type="molecule type" value="Genomic_DNA"/>
</dbReference>
<keyword evidence="3" id="KW-1185">Reference proteome</keyword>
<dbReference type="AlphaFoldDB" id="A0A3N4MK39"/>
<proteinExistence type="predicted"/>
<name>A0A3N4MK39_9PEZI</name>
<evidence type="ECO:0000256" key="1">
    <source>
        <dbReference type="SAM" id="MobiDB-lite"/>
    </source>
</evidence>
<evidence type="ECO:0000313" key="3">
    <source>
        <dbReference type="Proteomes" id="UP000267821"/>
    </source>
</evidence>
<organism evidence="2 3">
    <name type="scientific">Terfezia boudieri ATCC MYA-4762</name>
    <dbReference type="NCBI Taxonomy" id="1051890"/>
    <lineage>
        <taxon>Eukaryota</taxon>
        <taxon>Fungi</taxon>
        <taxon>Dikarya</taxon>
        <taxon>Ascomycota</taxon>
        <taxon>Pezizomycotina</taxon>
        <taxon>Pezizomycetes</taxon>
        <taxon>Pezizales</taxon>
        <taxon>Pezizaceae</taxon>
        <taxon>Terfezia</taxon>
    </lineage>
</organism>
<gene>
    <name evidence="2" type="ORF">L211DRAFT_404244</name>
</gene>
<evidence type="ECO:0000313" key="2">
    <source>
        <dbReference type="EMBL" id="RPB28705.1"/>
    </source>
</evidence>
<protein>
    <submittedName>
        <fullName evidence="2">Uncharacterized protein</fullName>
    </submittedName>
</protein>
<accession>A0A3N4MK39</accession>
<dbReference type="InParanoid" id="A0A3N4MK39"/>
<feature type="region of interest" description="Disordered" evidence="1">
    <location>
        <begin position="43"/>
        <end position="80"/>
    </location>
</feature>
<sequence>MVTFFMSTGVFLDVLHKISGAFREPSLVVPFLRISLLVSLLPSPSSSFDYSSCISLSPPSSSSASNSMSSSTSAKSNSNHLSCFQCRKAVSAVDRFCRPATRDSITGT</sequence>
<reference evidence="2 3" key="1">
    <citation type="journal article" date="2018" name="Nat. Ecol. Evol.">
        <title>Pezizomycetes genomes reveal the molecular basis of ectomycorrhizal truffle lifestyle.</title>
        <authorList>
            <person name="Murat C."/>
            <person name="Payen T."/>
            <person name="Noel B."/>
            <person name="Kuo A."/>
            <person name="Morin E."/>
            <person name="Chen J."/>
            <person name="Kohler A."/>
            <person name="Krizsan K."/>
            <person name="Balestrini R."/>
            <person name="Da Silva C."/>
            <person name="Montanini B."/>
            <person name="Hainaut M."/>
            <person name="Levati E."/>
            <person name="Barry K.W."/>
            <person name="Belfiori B."/>
            <person name="Cichocki N."/>
            <person name="Clum A."/>
            <person name="Dockter R.B."/>
            <person name="Fauchery L."/>
            <person name="Guy J."/>
            <person name="Iotti M."/>
            <person name="Le Tacon F."/>
            <person name="Lindquist E.A."/>
            <person name="Lipzen A."/>
            <person name="Malagnac F."/>
            <person name="Mello A."/>
            <person name="Molinier V."/>
            <person name="Miyauchi S."/>
            <person name="Poulain J."/>
            <person name="Riccioni C."/>
            <person name="Rubini A."/>
            <person name="Sitrit Y."/>
            <person name="Splivallo R."/>
            <person name="Traeger S."/>
            <person name="Wang M."/>
            <person name="Zifcakova L."/>
            <person name="Wipf D."/>
            <person name="Zambonelli A."/>
            <person name="Paolocci F."/>
            <person name="Nowrousian M."/>
            <person name="Ottonello S."/>
            <person name="Baldrian P."/>
            <person name="Spatafora J.W."/>
            <person name="Henrissat B."/>
            <person name="Nagy L.G."/>
            <person name="Aury J.M."/>
            <person name="Wincker P."/>
            <person name="Grigoriev I.V."/>
            <person name="Bonfante P."/>
            <person name="Martin F.M."/>
        </authorList>
    </citation>
    <scope>NUCLEOTIDE SEQUENCE [LARGE SCALE GENOMIC DNA]</scope>
    <source>
        <strain evidence="2 3">ATCC MYA-4762</strain>
    </source>
</reference>
<dbReference type="Proteomes" id="UP000267821">
    <property type="component" value="Unassembled WGS sequence"/>
</dbReference>